<proteinExistence type="predicted"/>
<accession>A0A2R5L622</accession>
<keyword evidence="2" id="KW-1133">Transmembrane helix</keyword>
<dbReference type="EMBL" id="GGLE01000799">
    <property type="protein sequence ID" value="MBY04925.1"/>
    <property type="molecule type" value="Transcribed_RNA"/>
</dbReference>
<keyword evidence="2" id="KW-0812">Transmembrane</keyword>
<organism evidence="3">
    <name type="scientific">Ornithodoros turicata</name>
    <dbReference type="NCBI Taxonomy" id="34597"/>
    <lineage>
        <taxon>Eukaryota</taxon>
        <taxon>Metazoa</taxon>
        <taxon>Ecdysozoa</taxon>
        <taxon>Arthropoda</taxon>
        <taxon>Chelicerata</taxon>
        <taxon>Arachnida</taxon>
        <taxon>Acari</taxon>
        <taxon>Parasitiformes</taxon>
        <taxon>Ixodida</taxon>
        <taxon>Ixodoidea</taxon>
        <taxon>Argasidae</taxon>
        <taxon>Ornithodorinae</taxon>
        <taxon>Ornithodoros</taxon>
    </lineage>
</organism>
<protein>
    <submittedName>
        <fullName evidence="3">Putative conserved protein with signal anchor</fullName>
    </submittedName>
</protein>
<evidence type="ECO:0000256" key="2">
    <source>
        <dbReference type="SAM" id="Phobius"/>
    </source>
</evidence>
<evidence type="ECO:0000313" key="3">
    <source>
        <dbReference type="EMBL" id="MBY04925.1"/>
    </source>
</evidence>
<sequence length="114" mass="13998">MDPWSRRQQPFKVPKLRWYHRHFRYIRLAVLTGATALFLSRPIYDIFLRDYFEGPRPRIEISLRQLVEKPKEGEEPKPWKEFVAEQLYLAEERAQQKQEERKQKEEKKRLAELS</sequence>
<dbReference type="AlphaFoldDB" id="A0A2R5L622"/>
<keyword evidence="2" id="KW-0472">Membrane</keyword>
<reference evidence="3" key="1">
    <citation type="submission" date="2018-03" db="EMBL/GenBank/DDBJ databases">
        <title>The relapsing fever spirochete Borrelia turicatae persists in the highly oxidative environment of its soft-bodied tick vector.</title>
        <authorList>
            <person name="Bourret T.J."/>
            <person name="Boyle W.K."/>
            <person name="Valenzuela J.G."/>
            <person name="Oliveira F."/>
            <person name="Lopez J.E."/>
        </authorList>
    </citation>
    <scope>NUCLEOTIDE SEQUENCE</scope>
    <source>
        <strain evidence="3">Kansas strain/isolate</strain>
        <tissue evidence="3">Salivary glands</tissue>
    </source>
</reference>
<name>A0A2R5L622_9ACAR</name>
<feature type="region of interest" description="Disordered" evidence="1">
    <location>
        <begin position="94"/>
        <end position="114"/>
    </location>
</feature>
<feature type="transmembrane region" description="Helical" evidence="2">
    <location>
        <begin position="25"/>
        <end position="44"/>
    </location>
</feature>
<evidence type="ECO:0000256" key="1">
    <source>
        <dbReference type="SAM" id="MobiDB-lite"/>
    </source>
</evidence>